<comment type="caution">
    <text evidence="3">The sequence shown here is derived from an EMBL/GenBank/DDBJ whole genome shotgun (WGS) entry which is preliminary data.</text>
</comment>
<organism evidence="3 4">
    <name type="scientific">Aspergillus cavernicola</name>
    <dbReference type="NCBI Taxonomy" id="176166"/>
    <lineage>
        <taxon>Eukaryota</taxon>
        <taxon>Fungi</taxon>
        <taxon>Dikarya</taxon>
        <taxon>Ascomycota</taxon>
        <taxon>Pezizomycotina</taxon>
        <taxon>Eurotiomycetes</taxon>
        <taxon>Eurotiomycetidae</taxon>
        <taxon>Eurotiales</taxon>
        <taxon>Aspergillaceae</taxon>
        <taxon>Aspergillus</taxon>
        <taxon>Aspergillus subgen. Nidulantes</taxon>
    </lineage>
</organism>
<evidence type="ECO:0000313" key="4">
    <source>
        <dbReference type="Proteomes" id="UP001610335"/>
    </source>
</evidence>
<dbReference type="Proteomes" id="UP001610335">
    <property type="component" value="Unassembled WGS sequence"/>
</dbReference>
<keyword evidence="4" id="KW-1185">Reference proteome</keyword>
<evidence type="ECO:0008006" key="5">
    <source>
        <dbReference type="Google" id="ProtNLM"/>
    </source>
</evidence>
<feature type="region of interest" description="Disordered" evidence="2">
    <location>
        <begin position="1"/>
        <end position="23"/>
    </location>
</feature>
<evidence type="ECO:0000313" key="3">
    <source>
        <dbReference type="EMBL" id="KAL2817752.1"/>
    </source>
</evidence>
<reference evidence="3 4" key="1">
    <citation type="submission" date="2024-07" db="EMBL/GenBank/DDBJ databases">
        <title>Section-level genome sequencing and comparative genomics of Aspergillus sections Usti and Cavernicolus.</title>
        <authorList>
            <consortium name="Lawrence Berkeley National Laboratory"/>
            <person name="Nybo J.L."/>
            <person name="Vesth T.C."/>
            <person name="Theobald S."/>
            <person name="Frisvad J.C."/>
            <person name="Larsen T.O."/>
            <person name="Kjaerboelling I."/>
            <person name="Rothschild-Mancinelli K."/>
            <person name="Lyhne E.K."/>
            <person name="Kogle M.E."/>
            <person name="Barry K."/>
            <person name="Clum A."/>
            <person name="Na H."/>
            <person name="Ledsgaard L."/>
            <person name="Lin J."/>
            <person name="Lipzen A."/>
            <person name="Kuo A."/>
            <person name="Riley R."/>
            <person name="Mondo S."/>
            <person name="LaButti K."/>
            <person name="Haridas S."/>
            <person name="Pangalinan J."/>
            <person name="Salamov A.A."/>
            <person name="Simmons B.A."/>
            <person name="Magnuson J.K."/>
            <person name="Chen J."/>
            <person name="Drula E."/>
            <person name="Henrissat B."/>
            <person name="Wiebenga A."/>
            <person name="Lubbers R.J."/>
            <person name="Gomes A.C."/>
            <person name="Makela M.R."/>
            <person name="Stajich J."/>
            <person name="Grigoriev I.V."/>
            <person name="Mortensen U.H."/>
            <person name="De vries R.P."/>
            <person name="Baker S.E."/>
            <person name="Andersen M.R."/>
        </authorList>
    </citation>
    <scope>NUCLEOTIDE SEQUENCE [LARGE SCALE GENOMIC DNA]</scope>
    <source>
        <strain evidence="3 4">CBS 600.67</strain>
    </source>
</reference>
<comment type="pathway">
    <text evidence="1">Secondary metabolite biosynthesis.</text>
</comment>
<gene>
    <name evidence="3" type="ORF">BDW59DRAFT_182051</name>
</gene>
<proteinExistence type="predicted"/>
<sequence>MMAPVATADLTPPPVKLLPEPRNALAGAPKGSWRANLQDNGFAVIKGAIPKDRALTYQQKARQWLKSFGNDNLDYNNPNTWVSANLPVQSSINTFNSYCVAHEKFMWDARLEPGVVDAFAKIWGTDALLVSYDSLNITFPNRTDVPRKGSWEHVDQSPLRRGTHCIQGLINLSVSRPGDGGLVVYPKSHQYHDEFFDSHTDAATWTSKDIYLFKPDQLAWFHEKGIRPRPVHADPGDLIVWDSRTIHYGAEPTEESNTIRTANYAAYTPAELASPETLARKAEVFSKYGATTHWPHDNVVARNYRAILPDGTRDPRDREQPLEKPELTDRLLRLAGVKPY</sequence>
<evidence type="ECO:0000256" key="2">
    <source>
        <dbReference type="SAM" id="MobiDB-lite"/>
    </source>
</evidence>
<dbReference type="InterPro" id="IPR008775">
    <property type="entry name" value="Phytyl_CoA_dOase-like"/>
</dbReference>
<evidence type="ECO:0000256" key="1">
    <source>
        <dbReference type="ARBA" id="ARBA00005179"/>
    </source>
</evidence>
<name>A0ABR4HSP4_9EURO</name>
<dbReference type="Pfam" id="PF05721">
    <property type="entry name" value="PhyH"/>
    <property type="match status" value="1"/>
</dbReference>
<protein>
    <recommendedName>
        <fullName evidence="5">Phytanoyl-CoA dioxygenase</fullName>
    </recommendedName>
</protein>
<dbReference type="SUPFAM" id="SSF51197">
    <property type="entry name" value="Clavaminate synthase-like"/>
    <property type="match status" value="1"/>
</dbReference>
<dbReference type="EMBL" id="JBFXLS010000089">
    <property type="protein sequence ID" value="KAL2817752.1"/>
    <property type="molecule type" value="Genomic_DNA"/>
</dbReference>
<accession>A0ABR4HSP4</accession>
<dbReference type="Gene3D" id="2.60.120.620">
    <property type="entry name" value="q2cbj1_9rhob like domain"/>
    <property type="match status" value="1"/>
</dbReference>
<dbReference type="PANTHER" id="PTHR31630:SF6">
    <property type="entry name" value="PHYTANOYL-COA DIOXYGENASE-RELATED"/>
    <property type="match status" value="1"/>
</dbReference>
<dbReference type="PANTHER" id="PTHR31630">
    <property type="entry name" value="PHYTANOYL-COA DIOXYGENASE-RELATED-RELATED"/>
    <property type="match status" value="1"/>
</dbReference>